<evidence type="ECO:0000256" key="1">
    <source>
        <dbReference type="ARBA" id="ARBA00023002"/>
    </source>
</evidence>
<dbReference type="OrthoDB" id="10265971at2759"/>
<gene>
    <name evidence="2" type="ORF">PENDEC_c003G00884</name>
</gene>
<accession>A0A1V6PJU0</accession>
<reference evidence="3" key="1">
    <citation type="journal article" date="2017" name="Nat. Microbiol.">
        <title>Global analysis of biosynthetic gene clusters reveals vast potential of secondary metabolite production in Penicillium species.</title>
        <authorList>
            <person name="Nielsen J.C."/>
            <person name="Grijseels S."/>
            <person name="Prigent S."/>
            <person name="Ji B."/>
            <person name="Dainat J."/>
            <person name="Nielsen K.F."/>
            <person name="Frisvad J.C."/>
            <person name="Workman M."/>
            <person name="Nielsen J."/>
        </authorList>
    </citation>
    <scope>NUCLEOTIDE SEQUENCE [LARGE SCALE GENOMIC DNA]</scope>
    <source>
        <strain evidence="3">IBT 11843</strain>
    </source>
</reference>
<dbReference type="EMBL" id="MDYL01000003">
    <property type="protein sequence ID" value="OQD77300.1"/>
    <property type="molecule type" value="Genomic_DNA"/>
</dbReference>
<dbReference type="PANTHER" id="PTHR35870">
    <property type="entry name" value="PROTEIN, PUTATIVE (AFU_ORTHOLOGUE AFUA_5G03330)-RELATED"/>
    <property type="match status" value="1"/>
</dbReference>
<dbReference type="AlphaFoldDB" id="A0A1V6PJU0"/>
<evidence type="ECO:0008006" key="4">
    <source>
        <dbReference type="Google" id="ProtNLM"/>
    </source>
</evidence>
<evidence type="ECO:0000313" key="3">
    <source>
        <dbReference type="Proteomes" id="UP000191522"/>
    </source>
</evidence>
<name>A0A1V6PJU0_PENDC</name>
<dbReference type="STRING" id="69771.A0A1V6PJU0"/>
<comment type="caution">
    <text evidence="2">The sequence shown here is derived from an EMBL/GenBank/DDBJ whole genome shotgun (WGS) entry which is preliminary data.</text>
</comment>
<keyword evidence="3" id="KW-1185">Reference proteome</keyword>
<organism evidence="2 3">
    <name type="scientific">Penicillium decumbens</name>
    <dbReference type="NCBI Taxonomy" id="69771"/>
    <lineage>
        <taxon>Eukaryota</taxon>
        <taxon>Fungi</taxon>
        <taxon>Dikarya</taxon>
        <taxon>Ascomycota</taxon>
        <taxon>Pezizomycotina</taxon>
        <taxon>Eurotiomycetes</taxon>
        <taxon>Eurotiomycetidae</taxon>
        <taxon>Eurotiales</taxon>
        <taxon>Aspergillaceae</taxon>
        <taxon>Penicillium</taxon>
    </lineage>
</organism>
<dbReference type="PANTHER" id="PTHR35870:SF6">
    <property type="entry name" value="MGS207 PROTEIN"/>
    <property type="match status" value="1"/>
</dbReference>
<dbReference type="OMA" id="NHWNAWK"/>
<dbReference type="GO" id="GO:0016491">
    <property type="term" value="F:oxidoreductase activity"/>
    <property type="evidence" value="ECO:0007669"/>
    <property type="project" value="UniProtKB-KW"/>
</dbReference>
<keyword evidence="1" id="KW-0560">Oxidoreductase</keyword>
<proteinExistence type="predicted"/>
<dbReference type="Pfam" id="PF14027">
    <property type="entry name" value="Questin_oxidase"/>
    <property type="match status" value="1"/>
</dbReference>
<evidence type="ECO:0000313" key="2">
    <source>
        <dbReference type="EMBL" id="OQD77300.1"/>
    </source>
</evidence>
<protein>
    <recommendedName>
        <fullName evidence="4">MGS207 protein</fullName>
    </recommendedName>
</protein>
<dbReference type="InterPro" id="IPR025337">
    <property type="entry name" value="Questin_oxidase-like"/>
</dbReference>
<dbReference type="Proteomes" id="UP000191522">
    <property type="component" value="Unassembled WGS sequence"/>
</dbReference>
<sequence>MFQISLPSLKSFRLFGKKQVIDIPPVKTHNIENAQEKSGRALKHLLKLNHANYALLYNNRKFHNHAPHLMSAAFLQGADADDLTRVYENESKLLDAWDDSPAELTIDDWRDHLGRREYQKAFVDFYEDELVRFHYDWKEVVAQYLFSGDEPLFNALLTDLGHPLIHLAYAFEMGSREVGMEALGLVSVCYNSLHNYSEDPVPSRLEPSYQSTSPFEIFENVRSEKLLDGFFVTPGDNNLKKLFSDRDAVLLNHWNAWKMENPTEQFRESQQLAAALLVASHSGPSEKYDFFLVHVLTTSHAVRVILPLIPAEFEIPLVRQWWLITLAIFMAQLRPETPLERIREFDLKGRDWDWTAKQAVKGEYSTDAHYIKAIWALRQMATTWGDQDQFYLKAAVKFAEEFSGWGGFV</sequence>